<organism evidence="3 4">
    <name type="scientific">Juglans regia</name>
    <name type="common">English walnut</name>
    <dbReference type="NCBI Taxonomy" id="51240"/>
    <lineage>
        <taxon>Eukaryota</taxon>
        <taxon>Viridiplantae</taxon>
        <taxon>Streptophyta</taxon>
        <taxon>Embryophyta</taxon>
        <taxon>Tracheophyta</taxon>
        <taxon>Spermatophyta</taxon>
        <taxon>Magnoliopsida</taxon>
        <taxon>eudicotyledons</taxon>
        <taxon>Gunneridae</taxon>
        <taxon>Pentapetalae</taxon>
        <taxon>rosids</taxon>
        <taxon>fabids</taxon>
        <taxon>Fagales</taxon>
        <taxon>Juglandaceae</taxon>
        <taxon>Juglans</taxon>
    </lineage>
</organism>
<dbReference type="GeneID" id="109007231"/>
<dbReference type="AlphaFoldDB" id="A0A2I4GEQ2"/>
<dbReference type="GO" id="GO:0005886">
    <property type="term" value="C:plasma membrane"/>
    <property type="evidence" value="ECO:0000318"/>
    <property type="project" value="GO_Central"/>
</dbReference>
<dbReference type="RefSeq" id="XP_018842365.1">
    <property type="nucleotide sequence ID" value="XM_018986820.2"/>
</dbReference>
<dbReference type="Proteomes" id="UP000235220">
    <property type="component" value="Chromosome 4"/>
</dbReference>
<sequence length="217" mass="24723">MAGLEEHDSNESRVPLLLDDYSESESSLCCFFLQVLIVLGFFSVVIWVSVTPKSPIYLITNAYIPALDARNNSTSNHSHNTSFFLNLEFFNPNKKMSIFYSDICITLYYSTSSTDADHLIGSSSLPGFYQGYKETTPYEVVVNADQQLWKGNNITNGTKEFKVCMENDVKYKIVGLIKVKHQYRIYKEAYVAVDSNGKMIGEKNIKLHHTSKMTKRH</sequence>
<name>A0A2I4GEQ2_JUGRE</name>
<gene>
    <name evidence="4" type="primary">LOC109007231</name>
</gene>
<dbReference type="InterPro" id="IPR044839">
    <property type="entry name" value="NDR1-like"/>
</dbReference>
<dbReference type="OrthoDB" id="1934762at2759"/>
<dbReference type="GO" id="GO:0098542">
    <property type="term" value="P:defense response to other organism"/>
    <property type="evidence" value="ECO:0007669"/>
    <property type="project" value="InterPro"/>
</dbReference>
<evidence type="ECO:0000313" key="4">
    <source>
        <dbReference type="RefSeq" id="XP_018842365.1"/>
    </source>
</evidence>
<dbReference type="PANTHER" id="PTHR31415:SF125">
    <property type="entry name" value="HARPIN INDUCING PROTEIN 1-LIKE 9"/>
    <property type="match status" value="1"/>
</dbReference>
<proteinExistence type="predicted"/>
<reference evidence="4" key="1">
    <citation type="submission" date="2025-08" db="UniProtKB">
        <authorList>
            <consortium name="RefSeq"/>
        </authorList>
    </citation>
    <scope>IDENTIFICATION</scope>
    <source>
        <tissue evidence="4">Leaves</tissue>
    </source>
</reference>
<keyword evidence="3" id="KW-1185">Reference proteome</keyword>
<protein>
    <submittedName>
        <fullName evidence="4">Protein NDR1-like</fullName>
    </submittedName>
</protein>
<dbReference type="STRING" id="51240.A0A2I4GEQ2"/>
<evidence type="ECO:0000256" key="2">
    <source>
        <dbReference type="ARBA" id="ARBA00023136"/>
    </source>
</evidence>
<dbReference type="Gramene" id="Jr04_14650_p1">
    <property type="protein sequence ID" value="cds.Jr04_14650_p1"/>
    <property type="gene ID" value="Jr04_14650"/>
</dbReference>
<dbReference type="GO" id="GO:0009506">
    <property type="term" value="C:plasmodesma"/>
    <property type="evidence" value="ECO:0000318"/>
    <property type="project" value="GO_Central"/>
</dbReference>
<accession>A0A2I4GEQ2</accession>
<evidence type="ECO:0000256" key="1">
    <source>
        <dbReference type="ARBA" id="ARBA00004370"/>
    </source>
</evidence>
<keyword evidence="2" id="KW-0472">Membrane</keyword>
<comment type="subcellular location">
    <subcellularLocation>
        <location evidence="1">Membrane</location>
    </subcellularLocation>
</comment>
<dbReference type="KEGG" id="jre:109007231"/>
<evidence type="ECO:0000313" key="3">
    <source>
        <dbReference type="Proteomes" id="UP000235220"/>
    </source>
</evidence>
<dbReference type="PANTHER" id="PTHR31415">
    <property type="entry name" value="OS05G0367900 PROTEIN"/>
    <property type="match status" value="1"/>
</dbReference>